<accession>A0AC35FGK7</accession>
<evidence type="ECO:0000313" key="2">
    <source>
        <dbReference type="WBParaSite" id="PS1159_v2.g16646.t1"/>
    </source>
</evidence>
<protein>
    <submittedName>
        <fullName evidence="2">Uncharacterized protein</fullName>
    </submittedName>
</protein>
<reference evidence="2" key="1">
    <citation type="submission" date="2022-11" db="UniProtKB">
        <authorList>
            <consortium name="WormBaseParasite"/>
        </authorList>
    </citation>
    <scope>IDENTIFICATION</scope>
</reference>
<name>A0AC35FGK7_9BILA</name>
<sequence>MQKINKPVTRIPIMAKQVLDLYELYHLVVKHGGLVEIINKKLWREITKGLNLPPSITSAAFTLRTQYQRYLYDYECDKMNLSNSSDLIAAIESNKREGRRNPTGGSLGGGGGSGNGMMNGSLHNGSGGLGPWGMPSIFGRFGSPFGMRPEDETALASLSNAQHALASGIDPQRQLEFFQRAAAEAARHPTAMAAAAAVVASNGSGRSSADSVQNTPTVNPNKRPLPSLTTQSRPSKMPKLEKPSTTNLKLTTKDNQMYVSMEVNGTMYQGVLFAMSNASSLNGKILKNNANGRSTSNSPSPHNFHTSMTEGIDMGALSALFGTDMSNLNQNSTNAASE</sequence>
<dbReference type="WBParaSite" id="PS1159_v2.g16646.t1">
    <property type="protein sequence ID" value="PS1159_v2.g16646.t1"/>
    <property type="gene ID" value="PS1159_v2.g16646"/>
</dbReference>
<dbReference type="Proteomes" id="UP000887580">
    <property type="component" value="Unplaced"/>
</dbReference>
<evidence type="ECO:0000313" key="1">
    <source>
        <dbReference type="Proteomes" id="UP000887580"/>
    </source>
</evidence>
<organism evidence="1 2">
    <name type="scientific">Panagrolaimus sp. PS1159</name>
    <dbReference type="NCBI Taxonomy" id="55785"/>
    <lineage>
        <taxon>Eukaryota</taxon>
        <taxon>Metazoa</taxon>
        <taxon>Ecdysozoa</taxon>
        <taxon>Nematoda</taxon>
        <taxon>Chromadorea</taxon>
        <taxon>Rhabditida</taxon>
        <taxon>Tylenchina</taxon>
        <taxon>Panagrolaimomorpha</taxon>
        <taxon>Panagrolaimoidea</taxon>
        <taxon>Panagrolaimidae</taxon>
        <taxon>Panagrolaimus</taxon>
    </lineage>
</organism>
<proteinExistence type="predicted"/>